<evidence type="ECO:0000313" key="5">
    <source>
        <dbReference type="EMBL" id="AJQ97905.1"/>
    </source>
</evidence>
<keyword evidence="6" id="KW-1185">Reference proteome</keyword>
<evidence type="ECO:0000256" key="2">
    <source>
        <dbReference type="ARBA" id="ARBA00023125"/>
    </source>
</evidence>
<dbReference type="PROSITE" id="PS50995">
    <property type="entry name" value="HTH_MARR_2"/>
    <property type="match status" value="1"/>
</dbReference>
<evidence type="ECO:0000256" key="3">
    <source>
        <dbReference type="ARBA" id="ARBA00023163"/>
    </source>
</evidence>
<keyword evidence="3" id="KW-0804">Transcription</keyword>
<keyword evidence="1" id="KW-0805">Transcription regulation</keyword>
<dbReference type="Pfam" id="PF01047">
    <property type="entry name" value="MarR"/>
    <property type="match status" value="1"/>
</dbReference>
<dbReference type="GO" id="GO:0003677">
    <property type="term" value="F:DNA binding"/>
    <property type="evidence" value="ECO:0007669"/>
    <property type="project" value="UniProtKB-KW"/>
</dbReference>
<protein>
    <submittedName>
        <fullName evidence="5">Transcriptional regulator</fullName>
    </submittedName>
</protein>
<dbReference type="RefSeq" id="WP_044619521.1">
    <property type="nucleotide sequence ID" value="NZ_CP007142.1"/>
</dbReference>
<dbReference type="Proteomes" id="UP000032266">
    <property type="component" value="Chromosome"/>
</dbReference>
<dbReference type="STRING" id="1445510.YC6258_05877"/>
<dbReference type="KEGG" id="gsn:YC6258_05877"/>
<gene>
    <name evidence="5" type="ORF">YC6258_05877</name>
</gene>
<evidence type="ECO:0000259" key="4">
    <source>
        <dbReference type="PROSITE" id="PS50995"/>
    </source>
</evidence>
<evidence type="ECO:0000256" key="1">
    <source>
        <dbReference type="ARBA" id="ARBA00023015"/>
    </source>
</evidence>
<dbReference type="InterPro" id="IPR000835">
    <property type="entry name" value="HTH_MarR-typ"/>
</dbReference>
<dbReference type="Gene3D" id="1.10.10.10">
    <property type="entry name" value="Winged helix-like DNA-binding domain superfamily/Winged helix DNA-binding domain"/>
    <property type="match status" value="1"/>
</dbReference>
<name>A0A0C5VF58_9GAMM</name>
<feature type="domain" description="HTH marR-type" evidence="4">
    <location>
        <begin position="27"/>
        <end position="162"/>
    </location>
</feature>
<dbReference type="PANTHER" id="PTHR42756:SF1">
    <property type="entry name" value="TRANSCRIPTIONAL REPRESSOR OF EMRAB OPERON"/>
    <property type="match status" value="1"/>
</dbReference>
<proteinExistence type="predicted"/>
<dbReference type="HOGENOM" id="CLU_083287_27_5_6"/>
<organism evidence="5 6">
    <name type="scientific">Gynuella sunshinyii YC6258</name>
    <dbReference type="NCBI Taxonomy" id="1445510"/>
    <lineage>
        <taxon>Bacteria</taxon>
        <taxon>Pseudomonadati</taxon>
        <taxon>Pseudomonadota</taxon>
        <taxon>Gammaproteobacteria</taxon>
        <taxon>Oceanospirillales</taxon>
        <taxon>Saccharospirillaceae</taxon>
        <taxon>Gynuella</taxon>
    </lineage>
</organism>
<dbReference type="GO" id="GO:0003700">
    <property type="term" value="F:DNA-binding transcription factor activity"/>
    <property type="evidence" value="ECO:0007669"/>
    <property type="project" value="InterPro"/>
</dbReference>
<dbReference type="InterPro" id="IPR036388">
    <property type="entry name" value="WH-like_DNA-bd_sf"/>
</dbReference>
<dbReference type="PANTHER" id="PTHR42756">
    <property type="entry name" value="TRANSCRIPTIONAL REGULATOR, MARR"/>
    <property type="match status" value="1"/>
</dbReference>
<dbReference type="SMART" id="SM00347">
    <property type="entry name" value="HTH_MARR"/>
    <property type="match status" value="1"/>
</dbReference>
<dbReference type="PATRIC" id="fig|1445510.3.peg.5835"/>
<dbReference type="SUPFAM" id="SSF46785">
    <property type="entry name" value="Winged helix' DNA-binding domain"/>
    <property type="match status" value="1"/>
</dbReference>
<dbReference type="PRINTS" id="PR00598">
    <property type="entry name" value="HTHMARR"/>
</dbReference>
<dbReference type="EMBL" id="CP007142">
    <property type="protein sequence ID" value="AJQ97905.1"/>
    <property type="molecule type" value="Genomic_DNA"/>
</dbReference>
<dbReference type="InterPro" id="IPR023187">
    <property type="entry name" value="Tscrpt_reg_MarR-type_CS"/>
</dbReference>
<dbReference type="OrthoDB" id="32523at2"/>
<accession>A0A0C5VF58</accession>
<keyword evidence="2" id="KW-0238">DNA-binding</keyword>
<evidence type="ECO:0000313" key="6">
    <source>
        <dbReference type="Proteomes" id="UP000032266"/>
    </source>
</evidence>
<sequence>MSTQASDSVDQIKRQWSTERPELELLPMELIGRMSRIYKRGSRLLEECHQEFDLKPGEFDVLATLRRSGAPHTLTPSELFQSMMLSSGAMTNRLDKLEQKGLISRTHSHEDRRSVTVTLTDEGLALINQAVVAHLQTQALLLSELTQDQQQQLNQLLKNWLISLERTP</sequence>
<dbReference type="InterPro" id="IPR036390">
    <property type="entry name" value="WH_DNA-bd_sf"/>
</dbReference>
<reference evidence="5 6" key="1">
    <citation type="submission" date="2014-01" db="EMBL/GenBank/DDBJ databases">
        <title>Full genme sequencing of cellulolytic bacterium Gynuella sunshinyii YC6258T gen. nov., sp. nov.</title>
        <authorList>
            <person name="Khan H."/>
            <person name="Chung E.J."/>
            <person name="Chung Y.R."/>
        </authorList>
    </citation>
    <scope>NUCLEOTIDE SEQUENCE [LARGE SCALE GENOMIC DNA]</scope>
    <source>
        <strain evidence="5 6">YC6258</strain>
    </source>
</reference>
<dbReference type="PROSITE" id="PS01117">
    <property type="entry name" value="HTH_MARR_1"/>
    <property type="match status" value="1"/>
</dbReference>
<dbReference type="AlphaFoldDB" id="A0A0C5VF58"/>